<proteinExistence type="predicted"/>
<keyword evidence="2" id="KW-1185">Reference proteome</keyword>
<organism evidence="1 2">
    <name type="scientific">Paenibacillus athensensis</name>
    <dbReference type="NCBI Taxonomy" id="1967502"/>
    <lineage>
        <taxon>Bacteria</taxon>
        <taxon>Bacillati</taxon>
        <taxon>Bacillota</taxon>
        <taxon>Bacilli</taxon>
        <taxon>Bacillales</taxon>
        <taxon>Paenibacillaceae</taxon>
        <taxon>Paenibacillus</taxon>
    </lineage>
</organism>
<protein>
    <recommendedName>
        <fullName evidence="3">Amino acid transporter</fullName>
    </recommendedName>
</protein>
<evidence type="ECO:0008006" key="3">
    <source>
        <dbReference type="Google" id="ProtNLM"/>
    </source>
</evidence>
<sequence>MSIKPCNVVNRLMKNFNKCWAIAGGWSIDMFIGKVTRHHDDIEIIVFRQDQLSVQMHLAGWIFKKVENGIVSPWNIGEMLLPPVHETYAEKDGEKIEILLNESDGDHWVYRRDARITREFKKTILFSSQGIPFLCPEITLLYKSKNPRLKDTNDFYNTFNHMGSDQKNWFSESLRILYKEHTWL</sequence>
<accession>A0A4Y8PXK3</accession>
<comment type="caution">
    <text evidence="1">The sequence shown here is derived from an EMBL/GenBank/DDBJ whole genome shotgun (WGS) entry which is preliminary data.</text>
</comment>
<reference evidence="1 2" key="1">
    <citation type="submission" date="2017-03" db="EMBL/GenBank/DDBJ databases">
        <title>Isolation of Levoglucosan Utilizing Bacteria.</title>
        <authorList>
            <person name="Arya A.S."/>
        </authorList>
    </citation>
    <scope>NUCLEOTIDE SEQUENCE [LARGE SCALE GENOMIC DNA]</scope>
    <source>
        <strain evidence="1 2">MEC069</strain>
    </source>
</reference>
<dbReference type="Pfam" id="PF10706">
    <property type="entry name" value="Aminoglyc_resit"/>
    <property type="match status" value="1"/>
</dbReference>
<evidence type="ECO:0000313" key="1">
    <source>
        <dbReference type="EMBL" id="TFE85922.1"/>
    </source>
</evidence>
<evidence type="ECO:0000313" key="2">
    <source>
        <dbReference type="Proteomes" id="UP000298246"/>
    </source>
</evidence>
<gene>
    <name evidence="1" type="ORF">B5M42_16100</name>
</gene>
<dbReference type="Gene3D" id="3.30.460.40">
    <property type="match status" value="1"/>
</dbReference>
<dbReference type="EMBL" id="MYFO01000022">
    <property type="protein sequence ID" value="TFE85922.1"/>
    <property type="molecule type" value="Genomic_DNA"/>
</dbReference>
<dbReference type="AlphaFoldDB" id="A0A4Y8PXK3"/>
<name>A0A4Y8PXK3_9BACL</name>
<dbReference type="InterPro" id="IPR019646">
    <property type="entry name" value="Aminoglyc_AdlTrfase"/>
</dbReference>
<dbReference type="Proteomes" id="UP000298246">
    <property type="component" value="Unassembled WGS sequence"/>
</dbReference>